<keyword evidence="4 5" id="KW-0472">Membrane</keyword>
<evidence type="ECO:0000313" key="6">
    <source>
        <dbReference type="EMBL" id="MDQ0464203.1"/>
    </source>
</evidence>
<feature type="transmembrane region" description="Helical" evidence="5">
    <location>
        <begin position="101"/>
        <end position="122"/>
    </location>
</feature>
<name>A0ABU0ISQ6_9CAUL</name>
<reference evidence="6 7" key="1">
    <citation type="submission" date="2023-07" db="EMBL/GenBank/DDBJ databases">
        <title>Genomic Encyclopedia of Type Strains, Phase IV (KMG-IV): sequencing the most valuable type-strain genomes for metagenomic binning, comparative biology and taxonomic classification.</title>
        <authorList>
            <person name="Goeker M."/>
        </authorList>
    </citation>
    <scope>NUCLEOTIDE SEQUENCE [LARGE SCALE GENOMIC DNA]</scope>
    <source>
        <strain evidence="6 7">DSM 18695</strain>
    </source>
</reference>
<accession>A0ABU0ISQ6</accession>
<sequence length="124" mass="12436">MNEALLMAARAVTGGAFLVIGIRNIGNHPVVTDMMRARGVPLPALSAGVGIGMQIGLGGLMITGIFPAVAALGLAAFVVMATAIAHWPFDKAGEERQANISACLVNAIMLGGLLALAAAGGMNL</sequence>
<keyword evidence="7" id="KW-1185">Reference proteome</keyword>
<gene>
    <name evidence="6" type="ORF">QO010_001984</name>
</gene>
<evidence type="ECO:0000313" key="7">
    <source>
        <dbReference type="Proteomes" id="UP001228905"/>
    </source>
</evidence>
<dbReference type="Proteomes" id="UP001228905">
    <property type="component" value="Unassembled WGS sequence"/>
</dbReference>
<evidence type="ECO:0000256" key="2">
    <source>
        <dbReference type="ARBA" id="ARBA00022692"/>
    </source>
</evidence>
<comment type="caution">
    <text evidence="6">The sequence shown here is derived from an EMBL/GenBank/DDBJ whole genome shotgun (WGS) entry which is preliminary data.</text>
</comment>
<keyword evidence="3 5" id="KW-1133">Transmembrane helix</keyword>
<keyword evidence="2 5" id="KW-0812">Transmembrane</keyword>
<organism evidence="6 7">
    <name type="scientific">Caulobacter ginsengisoli</name>
    <dbReference type="NCBI Taxonomy" id="400775"/>
    <lineage>
        <taxon>Bacteria</taxon>
        <taxon>Pseudomonadati</taxon>
        <taxon>Pseudomonadota</taxon>
        <taxon>Alphaproteobacteria</taxon>
        <taxon>Caulobacterales</taxon>
        <taxon>Caulobacteraceae</taxon>
        <taxon>Caulobacter</taxon>
    </lineage>
</organism>
<evidence type="ECO:0000256" key="3">
    <source>
        <dbReference type="ARBA" id="ARBA00022989"/>
    </source>
</evidence>
<feature type="transmembrane region" description="Helical" evidence="5">
    <location>
        <begin position="6"/>
        <end position="22"/>
    </location>
</feature>
<dbReference type="EMBL" id="JAUSVS010000003">
    <property type="protein sequence ID" value="MDQ0464203.1"/>
    <property type="molecule type" value="Genomic_DNA"/>
</dbReference>
<comment type="subcellular location">
    <subcellularLocation>
        <location evidence="1">Membrane</location>
        <topology evidence="1">Multi-pass membrane protein</topology>
    </subcellularLocation>
</comment>
<feature type="transmembrane region" description="Helical" evidence="5">
    <location>
        <begin position="42"/>
        <end position="62"/>
    </location>
</feature>
<evidence type="ECO:0000256" key="1">
    <source>
        <dbReference type="ARBA" id="ARBA00004141"/>
    </source>
</evidence>
<evidence type="ECO:0000256" key="4">
    <source>
        <dbReference type="ARBA" id="ARBA00023136"/>
    </source>
</evidence>
<proteinExistence type="predicted"/>
<dbReference type="RefSeq" id="WP_307348700.1">
    <property type="nucleotide sequence ID" value="NZ_JAUSVS010000003.1"/>
</dbReference>
<evidence type="ECO:0000256" key="5">
    <source>
        <dbReference type="SAM" id="Phobius"/>
    </source>
</evidence>
<dbReference type="Pfam" id="PF07681">
    <property type="entry name" value="DoxX"/>
    <property type="match status" value="1"/>
</dbReference>
<dbReference type="InterPro" id="IPR032808">
    <property type="entry name" value="DoxX"/>
</dbReference>
<feature type="transmembrane region" description="Helical" evidence="5">
    <location>
        <begin position="68"/>
        <end position="89"/>
    </location>
</feature>
<protein>
    <submittedName>
        <fullName evidence="6">Oxidoreductase</fullName>
    </submittedName>
</protein>